<evidence type="ECO:0000313" key="2">
    <source>
        <dbReference type="Proteomes" id="UP000814033"/>
    </source>
</evidence>
<accession>A0ACB8R0A8</accession>
<sequence length="313" mass="34165">MATVSYAHLPSQDNIEQPGADASMWSTLADYAPKVVGVVVNPIVSDGARALVRIVGDTTRDARVRKGDAAMNRALDLLEAHLDKLSDKEWRSVRESWIHMQVARDALPQKQVGVVRRIYRFFTDSQAREYQLSAEAVYVKSKELSDFHRANNLWKTDTEGRRVPLAAGGGLRLATGHTMSTADRSGSNPTQDRVVATIQLDSSSQNPLDIRIVSREFVETSQHGIVLEFLPAQRSTSNPEPLSSQTMTGSDSDSASNLDEVSTGRLSTSEALASSSTEAPSVAETSAPAASVFLTDDASGTSHRRFRMVRKMF</sequence>
<name>A0ACB8R0A8_9AGAM</name>
<comment type="caution">
    <text evidence="1">The sequence shown here is derived from an EMBL/GenBank/DDBJ whole genome shotgun (WGS) entry which is preliminary data.</text>
</comment>
<reference evidence="1" key="1">
    <citation type="submission" date="2021-02" db="EMBL/GenBank/DDBJ databases">
        <authorList>
            <consortium name="DOE Joint Genome Institute"/>
            <person name="Ahrendt S."/>
            <person name="Looney B.P."/>
            <person name="Miyauchi S."/>
            <person name="Morin E."/>
            <person name="Drula E."/>
            <person name="Courty P.E."/>
            <person name="Chicoki N."/>
            <person name="Fauchery L."/>
            <person name="Kohler A."/>
            <person name="Kuo A."/>
            <person name="Labutti K."/>
            <person name="Pangilinan J."/>
            <person name="Lipzen A."/>
            <person name="Riley R."/>
            <person name="Andreopoulos W."/>
            <person name="He G."/>
            <person name="Johnson J."/>
            <person name="Barry K.W."/>
            <person name="Grigoriev I.V."/>
            <person name="Nagy L."/>
            <person name="Hibbett D."/>
            <person name="Henrissat B."/>
            <person name="Matheny P.B."/>
            <person name="Labbe J."/>
            <person name="Martin F."/>
        </authorList>
    </citation>
    <scope>NUCLEOTIDE SEQUENCE</scope>
    <source>
        <strain evidence="1">FP105234-sp</strain>
    </source>
</reference>
<gene>
    <name evidence="1" type="ORF">FA95DRAFT_1568140</name>
</gene>
<organism evidence="1 2">
    <name type="scientific">Auriscalpium vulgare</name>
    <dbReference type="NCBI Taxonomy" id="40419"/>
    <lineage>
        <taxon>Eukaryota</taxon>
        <taxon>Fungi</taxon>
        <taxon>Dikarya</taxon>
        <taxon>Basidiomycota</taxon>
        <taxon>Agaricomycotina</taxon>
        <taxon>Agaricomycetes</taxon>
        <taxon>Russulales</taxon>
        <taxon>Auriscalpiaceae</taxon>
        <taxon>Auriscalpium</taxon>
    </lineage>
</organism>
<dbReference type="EMBL" id="MU276905">
    <property type="protein sequence ID" value="KAI0037498.1"/>
    <property type="molecule type" value="Genomic_DNA"/>
</dbReference>
<dbReference type="Proteomes" id="UP000814033">
    <property type="component" value="Unassembled WGS sequence"/>
</dbReference>
<reference evidence="1" key="2">
    <citation type="journal article" date="2022" name="New Phytol.">
        <title>Evolutionary transition to the ectomycorrhizal habit in the genomes of a hyperdiverse lineage of mushroom-forming fungi.</title>
        <authorList>
            <person name="Looney B."/>
            <person name="Miyauchi S."/>
            <person name="Morin E."/>
            <person name="Drula E."/>
            <person name="Courty P.E."/>
            <person name="Kohler A."/>
            <person name="Kuo A."/>
            <person name="LaButti K."/>
            <person name="Pangilinan J."/>
            <person name="Lipzen A."/>
            <person name="Riley R."/>
            <person name="Andreopoulos W."/>
            <person name="He G."/>
            <person name="Johnson J."/>
            <person name="Nolan M."/>
            <person name="Tritt A."/>
            <person name="Barry K.W."/>
            <person name="Grigoriev I.V."/>
            <person name="Nagy L.G."/>
            <person name="Hibbett D."/>
            <person name="Henrissat B."/>
            <person name="Matheny P.B."/>
            <person name="Labbe J."/>
            <person name="Martin F.M."/>
        </authorList>
    </citation>
    <scope>NUCLEOTIDE SEQUENCE</scope>
    <source>
        <strain evidence="1">FP105234-sp</strain>
    </source>
</reference>
<evidence type="ECO:0000313" key="1">
    <source>
        <dbReference type="EMBL" id="KAI0037498.1"/>
    </source>
</evidence>
<proteinExistence type="predicted"/>
<protein>
    <submittedName>
        <fullName evidence="1">Uncharacterized protein</fullName>
    </submittedName>
</protein>
<keyword evidence="2" id="KW-1185">Reference proteome</keyword>